<dbReference type="GO" id="GO:0009986">
    <property type="term" value="C:cell surface"/>
    <property type="evidence" value="ECO:0007669"/>
    <property type="project" value="InterPro"/>
</dbReference>
<keyword evidence="9" id="KW-0449">Lipoprotein</keyword>
<dbReference type="Gene3D" id="3.40.50.300">
    <property type="entry name" value="P-loop containing nucleotide triphosphate hydrolases"/>
    <property type="match status" value="1"/>
</dbReference>
<feature type="binding site" evidence="10">
    <location>
        <begin position="152"/>
        <end position="153"/>
    </location>
    <ligand>
        <name>GTP</name>
        <dbReference type="ChEBI" id="CHEBI:37565"/>
    </ligand>
</feature>
<proteinExistence type="predicted"/>
<keyword evidence="4 10" id="KW-0547">Nucleotide-binding</keyword>
<evidence type="ECO:0000256" key="6">
    <source>
        <dbReference type="ARBA" id="ARBA00023134"/>
    </source>
</evidence>
<name>A0A914HG61_GLORO</name>
<reference evidence="13" key="1">
    <citation type="submission" date="2022-11" db="UniProtKB">
        <authorList>
            <consortium name="WormBaseParasite"/>
        </authorList>
    </citation>
    <scope>IDENTIFICATION</scope>
</reference>
<dbReference type="Gene3D" id="1.10.400.10">
    <property type="entry name" value="GI Alpha 1, domain 2-like"/>
    <property type="match status" value="1"/>
</dbReference>
<protein>
    <submittedName>
        <fullName evidence="13">Uncharacterized protein</fullName>
    </submittedName>
</protein>
<feature type="binding site" evidence="11">
    <location>
        <position position="47"/>
    </location>
    <ligand>
        <name>Mg(2+)</name>
        <dbReference type="ChEBI" id="CHEBI:18420"/>
    </ligand>
</feature>
<dbReference type="InterPro" id="IPR001019">
    <property type="entry name" value="Gprotein_alpha_su"/>
</dbReference>
<evidence type="ECO:0000256" key="8">
    <source>
        <dbReference type="ARBA" id="ARBA00023224"/>
    </source>
</evidence>
<dbReference type="GO" id="GO:0005525">
    <property type="term" value="F:GTP binding"/>
    <property type="evidence" value="ECO:0007669"/>
    <property type="project" value="UniProtKB-KW"/>
</dbReference>
<dbReference type="CDD" id="cd00066">
    <property type="entry name" value="G-alpha"/>
    <property type="match status" value="1"/>
</dbReference>
<feature type="binding site" evidence="10">
    <location>
        <begin position="271"/>
        <end position="274"/>
    </location>
    <ligand>
        <name>GTP</name>
        <dbReference type="ChEBI" id="CHEBI:37565"/>
    </ligand>
</feature>
<dbReference type="Proteomes" id="UP000887572">
    <property type="component" value="Unplaced"/>
</dbReference>
<dbReference type="InterPro" id="IPR011025">
    <property type="entry name" value="GproteinA_insert"/>
</dbReference>
<evidence type="ECO:0000313" key="12">
    <source>
        <dbReference type="Proteomes" id="UP000887572"/>
    </source>
</evidence>
<keyword evidence="7" id="KW-0564">Palmitate</keyword>
<feature type="binding site" evidence="10">
    <location>
        <begin position="43"/>
        <end position="48"/>
    </location>
    <ligand>
        <name>GTP</name>
        <dbReference type="ChEBI" id="CHEBI:37565"/>
    </ligand>
</feature>
<dbReference type="GO" id="GO:0007188">
    <property type="term" value="P:adenylate cyclase-modulating G protein-coupled receptor signaling pathway"/>
    <property type="evidence" value="ECO:0007669"/>
    <property type="project" value="TreeGrafter"/>
</dbReference>
<dbReference type="PANTHER" id="PTHR10218">
    <property type="entry name" value="GTP-BINDING PROTEIN ALPHA SUBUNIT"/>
    <property type="match status" value="1"/>
</dbReference>
<comment type="subunit">
    <text evidence="1">G proteins are composed of 3 units; alpha, beta and gamma. The alpha chain contains the guanine nucleotide binding site.</text>
</comment>
<keyword evidence="5 11" id="KW-0460">Magnesium</keyword>
<dbReference type="PROSITE" id="PS51882">
    <property type="entry name" value="G_ALPHA"/>
    <property type="match status" value="1"/>
</dbReference>
<dbReference type="SUPFAM" id="SSF52540">
    <property type="entry name" value="P-loop containing nucleoside triphosphate hydrolases"/>
    <property type="match status" value="1"/>
</dbReference>
<evidence type="ECO:0000256" key="3">
    <source>
        <dbReference type="ARBA" id="ARBA00022723"/>
    </source>
</evidence>
<feature type="binding site" evidence="11">
    <location>
        <position position="183"/>
    </location>
    <ligand>
        <name>Mg(2+)</name>
        <dbReference type="ChEBI" id="CHEBI:18420"/>
    </ligand>
</feature>
<evidence type="ECO:0000256" key="4">
    <source>
        <dbReference type="ARBA" id="ARBA00022741"/>
    </source>
</evidence>
<keyword evidence="2" id="KW-0519">Myristate</keyword>
<keyword evidence="12" id="KW-1185">Reference proteome</keyword>
<dbReference type="InterPro" id="IPR027417">
    <property type="entry name" value="P-loop_NTPase"/>
</dbReference>
<feature type="binding site" evidence="10">
    <location>
        <begin position="202"/>
        <end position="206"/>
    </location>
    <ligand>
        <name>GTP</name>
        <dbReference type="ChEBI" id="CHEBI:37565"/>
    </ligand>
</feature>
<evidence type="ECO:0000256" key="1">
    <source>
        <dbReference type="ARBA" id="ARBA00011356"/>
    </source>
</evidence>
<dbReference type="GO" id="GO:0001664">
    <property type="term" value="F:G protein-coupled receptor binding"/>
    <property type="evidence" value="ECO:0007669"/>
    <property type="project" value="TreeGrafter"/>
</dbReference>
<dbReference type="FunFam" id="3.40.50.300:FF:000563">
    <property type="entry name" value="Guanine nucleotide-binding protein alpha subunit"/>
    <property type="match status" value="1"/>
</dbReference>
<evidence type="ECO:0000256" key="7">
    <source>
        <dbReference type="ARBA" id="ARBA00023139"/>
    </source>
</evidence>
<dbReference type="GO" id="GO:0003924">
    <property type="term" value="F:GTPase activity"/>
    <property type="evidence" value="ECO:0007669"/>
    <property type="project" value="InterPro"/>
</dbReference>
<organism evidence="12 13">
    <name type="scientific">Globodera rostochiensis</name>
    <name type="common">Golden nematode worm</name>
    <name type="synonym">Heterodera rostochiensis</name>
    <dbReference type="NCBI Taxonomy" id="31243"/>
    <lineage>
        <taxon>Eukaryota</taxon>
        <taxon>Metazoa</taxon>
        <taxon>Ecdysozoa</taxon>
        <taxon>Nematoda</taxon>
        <taxon>Chromadorea</taxon>
        <taxon>Rhabditida</taxon>
        <taxon>Tylenchina</taxon>
        <taxon>Tylenchomorpha</taxon>
        <taxon>Tylenchoidea</taxon>
        <taxon>Heteroderidae</taxon>
        <taxon>Heteroderinae</taxon>
        <taxon>Globodera</taxon>
    </lineage>
</organism>
<feature type="binding site" evidence="10">
    <location>
        <position position="327"/>
    </location>
    <ligand>
        <name>GTP</name>
        <dbReference type="ChEBI" id="CHEBI:37565"/>
    </ligand>
</feature>
<dbReference type="SMART" id="SM00275">
    <property type="entry name" value="G_alpha"/>
    <property type="match status" value="1"/>
</dbReference>
<feature type="binding site" evidence="10">
    <location>
        <begin position="177"/>
        <end position="183"/>
    </location>
    <ligand>
        <name>GTP</name>
        <dbReference type="ChEBI" id="CHEBI:37565"/>
    </ligand>
</feature>
<evidence type="ECO:0000256" key="11">
    <source>
        <dbReference type="PIRSR" id="PIRSR601019-2"/>
    </source>
</evidence>
<dbReference type="GO" id="GO:0046872">
    <property type="term" value="F:metal ion binding"/>
    <property type="evidence" value="ECO:0007669"/>
    <property type="project" value="UniProtKB-KW"/>
</dbReference>
<keyword evidence="8" id="KW-0807">Transducer</keyword>
<dbReference type="WBParaSite" id="Gr19_v10_g16318.t1">
    <property type="protein sequence ID" value="Gr19_v10_g16318.t1"/>
    <property type="gene ID" value="Gr19_v10_g16318"/>
</dbReference>
<dbReference type="GO" id="GO:0005834">
    <property type="term" value="C:heterotrimeric G-protein complex"/>
    <property type="evidence" value="ECO:0007669"/>
    <property type="project" value="TreeGrafter"/>
</dbReference>
<dbReference type="PANTHER" id="PTHR10218:SF245">
    <property type="entry name" value="GUANINE NUCLEOTIDE-BINDING PROTEIN ALPHA-2 SUBUNIT-RELATED"/>
    <property type="match status" value="1"/>
</dbReference>
<keyword evidence="6 10" id="KW-0342">GTP-binding</keyword>
<dbReference type="PRINTS" id="PR00318">
    <property type="entry name" value="GPROTEINA"/>
</dbReference>
<dbReference type="FunFam" id="1.10.400.10:FF:000011">
    <property type="entry name" value="Guanine nucleotide-binding protein alpha-1 subunit"/>
    <property type="match status" value="1"/>
</dbReference>
<keyword evidence="3 11" id="KW-0479">Metal-binding</keyword>
<dbReference type="SUPFAM" id="SSF47895">
    <property type="entry name" value="Transducin (alpha subunit), insertion domain"/>
    <property type="match status" value="1"/>
</dbReference>
<evidence type="ECO:0000256" key="2">
    <source>
        <dbReference type="ARBA" id="ARBA00022707"/>
    </source>
</evidence>
<dbReference type="Pfam" id="PF00503">
    <property type="entry name" value="G-alpha"/>
    <property type="match status" value="1"/>
</dbReference>
<dbReference type="GO" id="GO:0031683">
    <property type="term" value="F:G-protein beta/gamma-subunit complex binding"/>
    <property type="evidence" value="ECO:0007669"/>
    <property type="project" value="InterPro"/>
</dbReference>
<sequence>MGLCQSEEEKKQIKMSKQIDKRIRETQENEDKTIKLLLLGAGECGKSTLMKQMRILHSDGFSEEELLQQRSVVYSNTVHAMAELLRGMNMYKIGFTEPKGTECARIVMETIRNGEESEPFSDELAAAMKRLWADPALNTATYSRRLEFHLHDSAKHFLDSLDRISNPSYRPSQQDILLTRIKTTGIVEIRFLIKGVPFRVFDVGGQRSERKKWIHCFEDVNSVIFVAAISEYDQVLFEDETTNRMIESMRLFESICNSRWFINTSIILFMNKKDLFAEKIKFISIRSCFKEYDGPQTYDDSIAYIRSKYEALNANHRKTIYVHQTCATDTDQASVYEVKIVDLDPRPDWDDLMGETTTDENGLFRVSGATKEESDIEVVLKIYHDCMDEHRPCQRRTFWRLPSSYYNNGTLFEWFDVGVVNMELQFPQEERDCRH</sequence>
<evidence type="ECO:0000256" key="9">
    <source>
        <dbReference type="ARBA" id="ARBA00023288"/>
    </source>
</evidence>
<evidence type="ECO:0000313" key="13">
    <source>
        <dbReference type="WBParaSite" id="Gr19_v10_g16318.t1"/>
    </source>
</evidence>
<evidence type="ECO:0000256" key="5">
    <source>
        <dbReference type="ARBA" id="ARBA00022842"/>
    </source>
</evidence>
<evidence type="ECO:0000256" key="10">
    <source>
        <dbReference type="PIRSR" id="PIRSR601019-1"/>
    </source>
</evidence>
<dbReference type="AlphaFoldDB" id="A0A914HG61"/>
<accession>A0A914HG61</accession>
<dbReference type="GO" id="GO:0005737">
    <property type="term" value="C:cytoplasm"/>
    <property type="evidence" value="ECO:0007669"/>
    <property type="project" value="TreeGrafter"/>
</dbReference>